<dbReference type="OMA" id="LMDFDRP"/>
<dbReference type="PANTHER" id="PTHR32487">
    <property type="entry name" value="3-OXO-DELTA(4,5)-STEROID 5-BETA-REDUCTASE"/>
    <property type="match status" value="1"/>
</dbReference>
<dbReference type="EMBL" id="KE148152">
    <property type="protein sequence ID" value="EPE06690.1"/>
    <property type="molecule type" value="Genomic_DNA"/>
</dbReference>
<keyword evidence="3" id="KW-1185">Reference proteome</keyword>
<feature type="domain" description="PRISE-like Rossmann-fold" evidence="1">
    <location>
        <begin position="5"/>
        <end position="393"/>
    </location>
</feature>
<organism evidence="2 3">
    <name type="scientific">Ophiostoma piceae (strain UAMH 11346)</name>
    <name type="common">Sap stain fungus</name>
    <dbReference type="NCBI Taxonomy" id="1262450"/>
    <lineage>
        <taxon>Eukaryota</taxon>
        <taxon>Fungi</taxon>
        <taxon>Dikarya</taxon>
        <taxon>Ascomycota</taxon>
        <taxon>Pezizomycotina</taxon>
        <taxon>Sordariomycetes</taxon>
        <taxon>Sordariomycetidae</taxon>
        <taxon>Ophiostomatales</taxon>
        <taxon>Ophiostomataceae</taxon>
        <taxon>Ophiostoma</taxon>
    </lineage>
</organism>
<evidence type="ECO:0000259" key="1">
    <source>
        <dbReference type="Pfam" id="PF22917"/>
    </source>
</evidence>
<accession>S3D0F3</accession>
<dbReference type="CDD" id="cd08948">
    <property type="entry name" value="5beta-POR_like_SDR_a"/>
    <property type="match status" value="1"/>
</dbReference>
<dbReference type="AlphaFoldDB" id="S3D0F3"/>
<dbReference type="STRING" id="1262450.S3D0F3"/>
<evidence type="ECO:0000313" key="2">
    <source>
        <dbReference type="EMBL" id="EPE06690.1"/>
    </source>
</evidence>
<dbReference type="Gene3D" id="3.40.50.720">
    <property type="entry name" value="NAD(P)-binding Rossmann-like Domain"/>
    <property type="match status" value="1"/>
</dbReference>
<dbReference type="Pfam" id="PF22917">
    <property type="entry name" value="PRISE"/>
    <property type="match status" value="1"/>
</dbReference>
<gene>
    <name evidence="2" type="ORF">F503_03117</name>
</gene>
<dbReference type="HOGENOM" id="CLU_030125_2_0_1"/>
<dbReference type="InterPro" id="IPR036291">
    <property type="entry name" value="NAD(P)-bd_dom_sf"/>
</dbReference>
<protein>
    <submittedName>
        <fullName evidence="2">Sirq protein</fullName>
    </submittedName>
</protein>
<sequence>MGNHALVYGASGITGWAIVNAILEGYPSPDTFDKVTALTNRPLTAQAANWPSSAKLNVVSGVDIMTNKGQQGFETEMKSRVADIDTVTHVYFFAYIMDPTPEKEVSINVELLKRAIAAVENLSSRLAFVVLPTGTKAYGVHLLEDNFPFHKDLPLKETLPRIPEPYASQMFYYGQTDMLSAMSKGKAWTWCEIMPDVIIGFVPNNNIYCLAQQLGTYLSLYREIEGQGAEVPFPGTEKSWKNLFIESSQDMCAKVSIIASLHPEKTSGERYNTADNNSPASWSQRWPVIAAYFGLQGVAPPPGGQGPDPVNYLADHYEQWSALETKHGLKGGRVGNQRSFGGFAYYIMTMFNFDRQLDMTKCFEMMGDDKVEYTTKEAFYTAFDRFRAAKIIP</sequence>
<dbReference type="OrthoDB" id="1731983at2759"/>
<dbReference type="Proteomes" id="UP000016923">
    <property type="component" value="Unassembled WGS sequence"/>
</dbReference>
<dbReference type="PANTHER" id="PTHR32487:SF8">
    <property type="entry name" value="NAD-DEPENDENT EPIMERASE_DEHYDRATASE DOMAIN-CONTAINING PROTEIN"/>
    <property type="match status" value="1"/>
</dbReference>
<name>S3D0F3_OPHP1</name>
<proteinExistence type="predicted"/>
<dbReference type="VEuPathDB" id="FungiDB:F503_03117"/>
<dbReference type="eggNOG" id="ENOG502RI8T">
    <property type="taxonomic scope" value="Eukaryota"/>
</dbReference>
<evidence type="ECO:0000313" key="3">
    <source>
        <dbReference type="Proteomes" id="UP000016923"/>
    </source>
</evidence>
<dbReference type="SUPFAM" id="SSF51735">
    <property type="entry name" value="NAD(P)-binding Rossmann-fold domains"/>
    <property type="match status" value="1"/>
</dbReference>
<dbReference type="InterPro" id="IPR055222">
    <property type="entry name" value="PRISE-like_Rossmann-fold"/>
</dbReference>
<reference evidence="2 3" key="1">
    <citation type="journal article" date="2013" name="BMC Genomics">
        <title>The genome and transcriptome of the pine saprophyte Ophiostoma piceae, and a comparison with the bark beetle-associated pine pathogen Grosmannia clavigera.</title>
        <authorList>
            <person name="Haridas S."/>
            <person name="Wang Y."/>
            <person name="Lim L."/>
            <person name="Massoumi Alamouti S."/>
            <person name="Jackman S."/>
            <person name="Docking R."/>
            <person name="Robertson G."/>
            <person name="Birol I."/>
            <person name="Bohlmann J."/>
            <person name="Breuil C."/>
        </authorList>
    </citation>
    <scope>NUCLEOTIDE SEQUENCE [LARGE SCALE GENOMIC DNA]</scope>
    <source>
        <strain evidence="2 3">UAMH 11346</strain>
    </source>
</reference>